<dbReference type="AlphaFoldDB" id="A0A3A5JQ94"/>
<dbReference type="OrthoDB" id="8083621at2"/>
<reference evidence="1 2" key="1">
    <citation type="submission" date="2018-09" db="EMBL/GenBank/DDBJ databases">
        <title>Mesorhizobium carmichaelinearum sp. nov. isolated from Carmichaelinea spp. root nodules in New Zealand.</title>
        <authorList>
            <person name="De Meyer S.E."/>
        </authorList>
    </citation>
    <scope>NUCLEOTIDE SEQUENCE [LARGE SCALE GENOMIC DNA]</scope>
    <source>
        <strain evidence="1 2">ICMP19557</strain>
    </source>
</reference>
<evidence type="ECO:0000313" key="1">
    <source>
        <dbReference type="EMBL" id="RJT22999.1"/>
    </source>
</evidence>
<accession>A0A3A5JQ94</accession>
<comment type="caution">
    <text evidence="1">The sequence shown here is derived from an EMBL/GenBank/DDBJ whole genome shotgun (WGS) entry which is preliminary data.</text>
</comment>
<dbReference type="Proteomes" id="UP000272706">
    <property type="component" value="Unassembled WGS sequence"/>
</dbReference>
<dbReference type="RefSeq" id="WP_120019326.1">
    <property type="nucleotide sequence ID" value="NZ_QZWZ01000097.1"/>
</dbReference>
<name>A0A3A5JQ94_9HYPH</name>
<organism evidence="1 2">
    <name type="scientific">Mesorhizobium waimense</name>
    <dbReference type="NCBI Taxonomy" id="1300307"/>
    <lineage>
        <taxon>Bacteria</taxon>
        <taxon>Pseudomonadati</taxon>
        <taxon>Pseudomonadota</taxon>
        <taxon>Alphaproteobacteria</taxon>
        <taxon>Hyphomicrobiales</taxon>
        <taxon>Phyllobacteriaceae</taxon>
        <taxon>Mesorhizobium</taxon>
    </lineage>
</organism>
<dbReference type="InterPro" id="IPR010385">
    <property type="entry name" value="DUF982"/>
</dbReference>
<evidence type="ECO:0000313" key="2">
    <source>
        <dbReference type="Proteomes" id="UP000272706"/>
    </source>
</evidence>
<dbReference type="Pfam" id="PF06169">
    <property type="entry name" value="DUF982"/>
    <property type="match status" value="1"/>
</dbReference>
<keyword evidence="2" id="KW-1185">Reference proteome</keyword>
<sequence>MALHWFNPPVYVRTDRPGIRFGVSHVEGASEQLLKWTKRGPKWKQAVETCMAAMEGNVPTQKVRKAFEAAAKEESMFLPPA</sequence>
<proteinExistence type="predicted"/>
<protein>
    <submittedName>
        <fullName evidence="1">DUF982 domain-containing protein</fullName>
    </submittedName>
</protein>
<dbReference type="Gene3D" id="6.10.250.730">
    <property type="match status" value="1"/>
</dbReference>
<gene>
    <name evidence="1" type="ORF">D3227_39135</name>
</gene>
<dbReference type="EMBL" id="QZWZ01000097">
    <property type="protein sequence ID" value="RJT22999.1"/>
    <property type="molecule type" value="Genomic_DNA"/>
</dbReference>